<comment type="caution">
    <text evidence="1">The sequence shown here is derived from an EMBL/GenBank/DDBJ whole genome shotgun (WGS) entry which is preliminary data.</text>
</comment>
<name>A0ABR9QLQ3_9BACI</name>
<sequence length="80" mass="9366">MGYIAPIHHEQYTQYANRLLLRNYNYTTIQPVARSFMHSKVYTPHETPQEIKKQSSNVDKEANNLITELTGKGRFINELI</sequence>
<reference evidence="1 2" key="1">
    <citation type="submission" date="2020-10" db="EMBL/GenBank/DDBJ databases">
        <title>Bacillus sp. HD4P25, an endophyte from a halophyte.</title>
        <authorList>
            <person name="Sun J.-Q."/>
        </authorList>
    </citation>
    <scope>NUCLEOTIDE SEQUENCE [LARGE SCALE GENOMIC DNA]</scope>
    <source>
        <strain evidence="1 2">YIM 93174</strain>
    </source>
</reference>
<dbReference type="Proteomes" id="UP001516662">
    <property type="component" value="Unassembled WGS sequence"/>
</dbReference>
<protein>
    <submittedName>
        <fullName evidence="1">Uncharacterized protein</fullName>
    </submittedName>
</protein>
<organism evidence="1 2">
    <name type="scientific">Litchfieldia luteola</name>
    <dbReference type="NCBI Taxonomy" id="682179"/>
    <lineage>
        <taxon>Bacteria</taxon>
        <taxon>Bacillati</taxon>
        <taxon>Bacillota</taxon>
        <taxon>Bacilli</taxon>
        <taxon>Bacillales</taxon>
        <taxon>Bacillaceae</taxon>
        <taxon>Litchfieldia</taxon>
    </lineage>
</organism>
<keyword evidence="2" id="KW-1185">Reference proteome</keyword>
<accession>A0ABR9QLQ3</accession>
<evidence type="ECO:0000313" key="1">
    <source>
        <dbReference type="EMBL" id="MBE4909445.1"/>
    </source>
</evidence>
<evidence type="ECO:0000313" key="2">
    <source>
        <dbReference type="Proteomes" id="UP001516662"/>
    </source>
</evidence>
<gene>
    <name evidence="1" type="ORF">IMZ08_15440</name>
</gene>
<proteinExistence type="predicted"/>
<dbReference type="RefSeq" id="WP_193538080.1">
    <property type="nucleotide sequence ID" value="NZ_JADCLJ010000022.1"/>
</dbReference>
<dbReference type="EMBL" id="JADCLJ010000022">
    <property type="protein sequence ID" value="MBE4909445.1"/>
    <property type="molecule type" value="Genomic_DNA"/>
</dbReference>